<feature type="region of interest" description="Disordered" evidence="3">
    <location>
        <begin position="85"/>
        <end position="234"/>
    </location>
</feature>
<dbReference type="InterPro" id="IPR045137">
    <property type="entry name" value="RBM26/27"/>
</dbReference>
<dbReference type="PANTHER" id="PTHR14398:SF0">
    <property type="entry name" value="ZINC FINGER PROTEIN SWM"/>
    <property type="match status" value="1"/>
</dbReference>
<dbReference type="GO" id="GO:0005634">
    <property type="term" value="C:nucleus"/>
    <property type="evidence" value="ECO:0007669"/>
    <property type="project" value="TreeGrafter"/>
</dbReference>
<organism evidence="5">
    <name type="scientific">Rhodosorus marinus</name>
    <dbReference type="NCBI Taxonomy" id="101924"/>
    <lineage>
        <taxon>Eukaryota</taxon>
        <taxon>Rhodophyta</taxon>
        <taxon>Stylonematophyceae</taxon>
        <taxon>Stylonematales</taxon>
        <taxon>Stylonemataceae</taxon>
        <taxon>Rhodosorus</taxon>
    </lineage>
</organism>
<dbReference type="InterPro" id="IPR035979">
    <property type="entry name" value="RBD_domain_sf"/>
</dbReference>
<feature type="region of interest" description="Disordered" evidence="3">
    <location>
        <begin position="295"/>
        <end position="329"/>
    </location>
</feature>
<feature type="domain" description="RRM" evidence="4">
    <location>
        <begin position="336"/>
        <end position="410"/>
    </location>
</feature>
<feature type="compositionally biased region" description="Acidic residues" evidence="3">
    <location>
        <begin position="95"/>
        <end position="109"/>
    </location>
</feature>
<feature type="compositionally biased region" description="Basic and acidic residues" evidence="3">
    <location>
        <begin position="151"/>
        <end position="222"/>
    </location>
</feature>
<dbReference type="EMBL" id="HBHW01033088">
    <property type="protein sequence ID" value="CAE0057496.1"/>
    <property type="molecule type" value="Transcribed_RNA"/>
</dbReference>
<evidence type="ECO:0000313" key="6">
    <source>
        <dbReference type="EMBL" id="CAE0057496.1"/>
    </source>
</evidence>
<dbReference type="PROSITE" id="PS50102">
    <property type="entry name" value="RRM"/>
    <property type="match status" value="1"/>
</dbReference>
<feature type="compositionally biased region" description="Gly residues" evidence="3">
    <location>
        <begin position="471"/>
        <end position="482"/>
    </location>
</feature>
<evidence type="ECO:0000313" key="5">
    <source>
        <dbReference type="EMBL" id="CAE0057489.1"/>
    </source>
</evidence>
<feature type="compositionally biased region" description="Basic and acidic residues" evidence="3">
    <location>
        <begin position="494"/>
        <end position="531"/>
    </location>
</feature>
<name>A0A7S3A0A6_9RHOD</name>
<dbReference type="GO" id="GO:0003723">
    <property type="term" value="F:RNA binding"/>
    <property type="evidence" value="ECO:0007669"/>
    <property type="project" value="UniProtKB-UniRule"/>
</dbReference>
<feature type="region of interest" description="Disordered" evidence="3">
    <location>
        <begin position="723"/>
        <end position="752"/>
    </location>
</feature>
<dbReference type="AlphaFoldDB" id="A0A7S3A0A6"/>
<evidence type="ECO:0000259" key="4">
    <source>
        <dbReference type="PROSITE" id="PS50102"/>
    </source>
</evidence>
<dbReference type="InterPro" id="IPR012677">
    <property type="entry name" value="Nucleotide-bd_a/b_plait_sf"/>
</dbReference>
<dbReference type="SUPFAM" id="SSF54928">
    <property type="entry name" value="RNA-binding domain, RBD"/>
    <property type="match status" value="1"/>
</dbReference>
<dbReference type="SMART" id="SM00360">
    <property type="entry name" value="RRM"/>
    <property type="match status" value="1"/>
</dbReference>
<proteinExistence type="predicted"/>
<dbReference type="Gene3D" id="3.30.70.330">
    <property type="match status" value="1"/>
</dbReference>
<feature type="region of interest" description="Disordered" evidence="3">
    <location>
        <begin position="411"/>
        <end position="531"/>
    </location>
</feature>
<feature type="compositionally biased region" description="Polar residues" evidence="3">
    <location>
        <begin position="414"/>
        <end position="429"/>
    </location>
</feature>
<keyword evidence="1 2" id="KW-0694">RNA-binding</keyword>
<dbReference type="Pfam" id="PF00076">
    <property type="entry name" value="RRM_1"/>
    <property type="match status" value="1"/>
</dbReference>
<dbReference type="InterPro" id="IPR000504">
    <property type="entry name" value="RRM_dom"/>
</dbReference>
<evidence type="ECO:0000256" key="1">
    <source>
        <dbReference type="ARBA" id="ARBA00022884"/>
    </source>
</evidence>
<evidence type="ECO:0000256" key="2">
    <source>
        <dbReference type="PROSITE-ProRule" id="PRU00176"/>
    </source>
</evidence>
<protein>
    <recommendedName>
        <fullName evidence="4">RRM domain-containing protein</fullName>
    </recommendedName>
</protein>
<gene>
    <name evidence="5" type="ORF">RMAR00112_LOCUS25543</name>
    <name evidence="6" type="ORF">RMAR00112_LOCUS25550</name>
</gene>
<sequence length="775" mass="85292">MAEEEIVVQNPKLMEWMSQELLKGSFEGDADALAKYIIALLETYALDDPGFETNATIKGKCVDDLADFLGDDTVAFVDALFKELGNNPLRTGPETEIEAEPSPSPDDDTNAVIPEPDLVDEAPGRNRREEEEEKRRRRSERFGVELQEAPKTSDEDRRGKSSRRENESRGGNSRDSRESRQTRDARMDLDKSRGKDGRDQRENREGDRKRHRNDGDRGKKEGVLPGQPPFPPMALGAFPPALMEMMAMAAAQQGNPNPGLPPPNPFLGVPFGTGAGFLPGVQDSERKDMIADPHRRRGQTREPFVPRGRGRGQTPRGAMQGTANDSLRPANMQKGTTLLVRNLPQESLKLPAIAEYFSKFGNVSNIQLRPPANPERAFIEFSTHEEAQKAMDSVEAVMGNRHVRLHWARDGDYNAQTPPEGMTQNQAADSQKPFDGGMRGRGRGRRGRGRGDAFVYGGPKRADYQMEQEGGEVGAGDSGGDGTQQNEANPEANEAPKETPEEVNARKRKELLAVREEQKKRKVEKEKVDSDNKKRLVIEQMKKIQLLENGKETMTPEEKKKVVEELKQIAASLETLNSKPKPQRAQGSNLDALEAKLTALKKEAEDLGIDPSVTSTSTQRGGRGKFRGRGSSYPYRGGFRGRGRGRGFHPSPFAPGNMSLDLRPRELLIQGVGEDSGASRTRIRGGFQNVETIEPAGEGAFMIKFQSRAAAEAALKRGPAQLGTDVSLTWPGGKESEGDMPEDAAEKGAEDGNLQQYAAAGVNESEEIQVDYEEE</sequence>
<dbReference type="EMBL" id="HBHW01033081">
    <property type="protein sequence ID" value="CAE0057489.1"/>
    <property type="molecule type" value="Transcribed_RNA"/>
</dbReference>
<dbReference type="PANTHER" id="PTHR14398">
    <property type="entry name" value="RNA RECOGNITION RRM/RNP DOMAIN"/>
    <property type="match status" value="1"/>
</dbReference>
<dbReference type="CDD" id="cd12257">
    <property type="entry name" value="RRM1_RBM26_like"/>
    <property type="match status" value="1"/>
</dbReference>
<feature type="region of interest" description="Disordered" evidence="3">
    <location>
        <begin position="608"/>
        <end position="645"/>
    </location>
</feature>
<evidence type="ECO:0000256" key="3">
    <source>
        <dbReference type="SAM" id="MobiDB-lite"/>
    </source>
</evidence>
<reference evidence="5" key="1">
    <citation type="submission" date="2021-01" db="EMBL/GenBank/DDBJ databases">
        <authorList>
            <person name="Corre E."/>
            <person name="Pelletier E."/>
            <person name="Niang G."/>
            <person name="Scheremetjew M."/>
            <person name="Finn R."/>
            <person name="Kale V."/>
            <person name="Holt S."/>
            <person name="Cochrane G."/>
            <person name="Meng A."/>
            <person name="Brown T."/>
            <person name="Cohen L."/>
        </authorList>
    </citation>
    <scope>NUCLEOTIDE SEQUENCE</scope>
    <source>
        <strain evidence="5">CCMP 769</strain>
    </source>
</reference>
<accession>A0A7S3A0A6</accession>